<evidence type="ECO:0000259" key="10">
    <source>
        <dbReference type="PROSITE" id="PS50821"/>
    </source>
</evidence>
<dbReference type="Gene3D" id="2.170.260.10">
    <property type="entry name" value="paz domain"/>
    <property type="match status" value="1"/>
</dbReference>
<dbReference type="PROSITE" id="PS50821">
    <property type="entry name" value="PAZ"/>
    <property type="match status" value="1"/>
</dbReference>
<comment type="similarity">
    <text evidence="8">Belongs to the argonaute family. Piwi subfamily.</text>
</comment>
<organism evidence="12">
    <name type="scientific">Hordeum vulgare subsp. vulgare</name>
    <name type="common">Domesticated barley</name>
    <dbReference type="NCBI Taxonomy" id="112509"/>
    <lineage>
        <taxon>Eukaryota</taxon>
        <taxon>Viridiplantae</taxon>
        <taxon>Streptophyta</taxon>
        <taxon>Embryophyta</taxon>
        <taxon>Tracheophyta</taxon>
        <taxon>Spermatophyta</taxon>
        <taxon>Magnoliopsida</taxon>
        <taxon>Liliopsida</taxon>
        <taxon>Poales</taxon>
        <taxon>Poaceae</taxon>
        <taxon>BOP clade</taxon>
        <taxon>Pooideae</taxon>
        <taxon>Triticodae</taxon>
        <taxon>Triticeae</taxon>
        <taxon>Hordeinae</taxon>
        <taxon>Hordeum</taxon>
    </lineage>
</organism>
<feature type="domain" description="PAZ" evidence="10">
    <location>
        <begin position="463"/>
        <end position="590"/>
    </location>
</feature>
<feature type="region of interest" description="Disordered" evidence="9">
    <location>
        <begin position="121"/>
        <end position="153"/>
    </location>
</feature>
<dbReference type="Pfam" id="PF02171">
    <property type="entry name" value="Piwi"/>
    <property type="match status" value="1"/>
</dbReference>
<sequence>MAGRGKSILQALKEKKEREERERSVSPSTTRVPLPSDSAPPQPSTSGLGGASAAPPARGVGRGGQIAALLASRTPSQSSTTKTSPPPVVEEPGAQYLYYSAEKEARPIPKRLSPVEPLPETTLAAPVLPPTVPTQSTLHTEPTTTTDSSGASKLASRGRGLILGRGIPTKREESPGAGLRARPPAPPQIPQETASATATGQVESKMSRLTLVEEVKPSAATPAPSAAAVSRHSDDGQQTVLTTSDGTGTGTGSGGVKQTVISTKSIVKAEEALQVIEHIQRKSPVRRMGEVGEKCDFTTNYIKLSCINQALYQYQVYFSPPVDSTHHRVKMVYLGLGDIIGPARLFDGVVLFLPRLLKDKVTTATLKRKINDTETSIEVKIVLTKILPPEQIPEPVFNIIFKNIMKELQMTRIGQHYYSPARQIDVSKQNLQIWPGYTTAVHEFEDGLYLVTDVAHKVLRTQTCWHIMDKLYRDSQGDMTSFRQYVTKALVGNIVLTKYNNRTYRVDDILWDQNPQVQFKCHDTKMISYVQYYKEHYDIDIKDKNQPLLFHRPKAKQKAGGANGSGGNGNGSSSSTDAICLVPELCFMTGLSEEMRADFNLKKDLSVHTRLSPEDRYRQVKSLVDSIRNCPKAYESLKIWGLDLEEGISHINGRVLPSEKVYFARREIDIDFKCDWTRAAGNEEVISGIEIRNWMCVYPGNKENIVARFYELAHENGRKIGIRIAEPTIVPLKDDRPDTYYNEIKKRLDENVQMVVVVLPMLSDNRYQRVKRLCCIEFPVPSQIIVAKTINKPDQSLRSIAQKIVLQMNVKLGGELWRLAIPVKKIMIVGIDVYHKIEKGYKSIAGFVSSLNQDQTRWYSKVCFQMVGQELADTFKATFMCALKKYNEMNGFLPEKIFVFRDGVSEGQLPMVAEHEVSQLRSCFTADYSPQMCVIVVQKRISTRIFASSAGGPQSYVNPKPGTTIDHGITSRDYYDFFLVSQNVNQGTVTPTHYIIAYDDTNMKPDHVQRLSYKMTHMYYNWSGTIRVPAPCQYAHKLAFLTGQYLQEEAHEALSNRLYYL</sequence>
<feature type="compositionally biased region" description="Low complexity" evidence="9">
    <location>
        <begin position="74"/>
        <end position="83"/>
    </location>
</feature>
<name>F2DNY6_HORVV</name>
<feature type="compositionally biased region" description="Basic and acidic residues" evidence="9">
    <location>
        <begin position="12"/>
        <end position="24"/>
    </location>
</feature>
<evidence type="ECO:0000256" key="6">
    <source>
        <dbReference type="ARBA" id="ARBA00022884"/>
    </source>
</evidence>
<keyword evidence="5" id="KW-0221">Differentiation</keyword>
<dbReference type="SUPFAM" id="SSF53098">
    <property type="entry name" value="Ribonuclease H-like"/>
    <property type="match status" value="1"/>
</dbReference>
<proteinExistence type="evidence at transcript level"/>
<feature type="compositionally biased region" description="Gly residues" evidence="9">
    <location>
        <begin position="561"/>
        <end position="570"/>
    </location>
</feature>
<dbReference type="InterPro" id="IPR036397">
    <property type="entry name" value="RNaseH_sf"/>
</dbReference>
<dbReference type="SUPFAM" id="SSF101690">
    <property type="entry name" value="PAZ domain"/>
    <property type="match status" value="1"/>
</dbReference>
<dbReference type="InterPro" id="IPR003165">
    <property type="entry name" value="Piwi"/>
</dbReference>
<feature type="region of interest" description="Disordered" evidence="9">
    <location>
        <begin position="217"/>
        <end position="256"/>
    </location>
</feature>
<dbReference type="GO" id="GO:0005737">
    <property type="term" value="C:cytoplasm"/>
    <property type="evidence" value="ECO:0007669"/>
    <property type="project" value="UniProtKB-SubCell"/>
</dbReference>
<evidence type="ECO:0000256" key="2">
    <source>
        <dbReference type="ARBA" id="ARBA00008201"/>
    </source>
</evidence>
<dbReference type="Gene3D" id="3.40.50.2300">
    <property type="match status" value="1"/>
</dbReference>
<feature type="compositionally biased region" description="Low complexity" evidence="9">
    <location>
        <begin position="217"/>
        <end position="230"/>
    </location>
</feature>
<feature type="compositionally biased region" description="Polar residues" evidence="9">
    <location>
        <begin position="133"/>
        <end position="151"/>
    </location>
</feature>
<dbReference type="CDD" id="cd02845">
    <property type="entry name" value="PAZ_piwi_like"/>
    <property type="match status" value="1"/>
</dbReference>
<feature type="region of interest" description="Disordered" evidence="9">
    <location>
        <begin position="166"/>
        <end position="204"/>
    </location>
</feature>
<evidence type="ECO:0000256" key="3">
    <source>
        <dbReference type="ARBA" id="ARBA00022473"/>
    </source>
</evidence>
<dbReference type="SMART" id="SM00949">
    <property type="entry name" value="PAZ"/>
    <property type="match status" value="1"/>
</dbReference>
<comment type="subcellular location">
    <subcellularLocation>
        <location evidence="1">Cytoplasm</location>
    </subcellularLocation>
</comment>
<keyword evidence="6" id="KW-0694">RNA-binding</keyword>
<dbReference type="CDD" id="cd04658">
    <property type="entry name" value="Piwi_piwi-like_Euk"/>
    <property type="match status" value="1"/>
</dbReference>
<feature type="compositionally biased region" description="Polar residues" evidence="9">
    <location>
        <begin position="192"/>
        <end position="204"/>
    </location>
</feature>
<dbReference type="InterPro" id="IPR012337">
    <property type="entry name" value="RNaseH-like_sf"/>
</dbReference>
<evidence type="ECO:0000256" key="9">
    <source>
        <dbReference type="SAM" id="MobiDB-lite"/>
    </source>
</evidence>
<dbReference type="EMBL" id="AK365604">
    <property type="protein sequence ID" value="BAJ96807.1"/>
    <property type="molecule type" value="mRNA"/>
</dbReference>
<dbReference type="InterPro" id="IPR036085">
    <property type="entry name" value="PAZ_dom_sf"/>
</dbReference>
<dbReference type="GO" id="GO:0003723">
    <property type="term" value="F:RNA binding"/>
    <property type="evidence" value="ECO:0007669"/>
    <property type="project" value="UniProtKB-KW"/>
</dbReference>
<accession>F2DNY6</accession>
<dbReference type="FunFam" id="2.170.260.10:FF:000003">
    <property type="entry name" value="Piwi-like RNA-mediated gene silencing 2"/>
    <property type="match status" value="1"/>
</dbReference>
<dbReference type="FunFam" id="3.30.420.10:FF:000014">
    <property type="entry name" value="Piwi-like RNA-mediated gene silencing 1"/>
    <property type="match status" value="1"/>
</dbReference>
<evidence type="ECO:0000313" key="12">
    <source>
        <dbReference type="EMBL" id="BAJ96807.1"/>
    </source>
</evidence>
<evidence type="ECO:0000256" key="7">
    <source>
        <dbReference type="ARBA" id="ARBA00023158"/>
    </source>
</evidence>
<evidence type="ECO:0000256" key="4">
    <source>
        <dbReference type="ARBA" id="ARBA00022490"/>
    </source>
</evidence>
<evidence type="ECO:0000256" key="8">
    <source>
        <dbReference type="ARBA" id="ARBA00038291"/>
    </source>
</evidence>
<dbReference type="PROSITE" id="PS50822">
    <property type="entry name" value="PIWI"/>
    <property type="match status" value="1"/>
</dbReference>
<evidence type="ECO:0000256" key="1">
    <source>
        <dbReference type="ARBA" id="ARBA00004496"/>
    </source>
</evidence>
<evidence type="ECO:0000256" key="5">
    <source>
        <dbReference type="ARBA" id="ARBA00022782"/>
    </source>
</evidence>
<comment type="similarity">
    <text evidence="2">Belongs to the argonaute family. Ago subfamily.</text>
</comment>
<protein>
    <submittedName>
        <fullName evidence="12">Predicted protein</fullName>
    </submittedName>
</protein>
<dbReference type="Pfam" id="PF23278">
    <property type="entry name" value="Piwi_N"/>
    <property type="match status" value="1"/>
</dbReference>
<dbReference type="GO" id="GO:0030154">
    <property type="term" value="P:cell differentiation"/>
    <property type="evidence" value="ECO:0007669"/>
    <property type="project" value="UniProtKB-KW"/>
</dbReference>
<feature type="region of interest" description="Disordered" evidence="9">
    <location>
        <begin position="1"/>
        <end position="96"/>
    </location>
</feature>
<dbReference type="PANTHER" id="PTHR22891">
    <property type="entry name" value="EUKARYOTIC TRANSLATION INITIATION FACTOR 2C"/>
    <property type="match status" value="1"/>
</dbReference>
<reference evidence="12" key="1">
    <citation type="journal article" date="2011" name="Plant Physiol.">
        <title>Comprehensive sequence analysis of 24,783 barley full-length cDNAs derived from 12 clone libraries.</title>
        <authorList>
            <person name="Matsumoto T."/>
            <person name="Tanaka T."/>
            <person name="Sakai H."/>
            <person name="Amano N."/>
            <person name="Kanamori H."/>
            <person name="Kurita K."/>
            <person name="Kikuta A."/>
            <person name="Kamiya K."/>
            <person name="Yamamoto M."/>
            <person name="Ikawa H."/>
            <person name="Fujii N."/>
            <person name="Hori K."/>
            <person name="Itoh T."/>
            <person name="Sato K."/>
        </authorList>
    </citation>
    <scope>NUCLEOTIDE SEQUENCE</scope>
    <source>
        <tissue evidence="12">Shoot and root</tissue>
    </source>
</reference>
<dbReference type="InterPro" id="IPR003100">
    <property type="entry name" value="PAZ_dom"/>
</dbReference>
<dbReference type="AlphaFoldDB" id="F2DNY6"/>
<keyword evidence="3" id="KW-0217">Developmental protein</keyword>
<dbReference type="Gene3D" id="3.30.420.10">
    <property type="entry name" value="Ribonuclease H-like superfamily/Ribonuclease H"/>
    <property type="match status" value="1"/>
</dbReference>
<feature type="domain" description="Piwi" evidence="11">
    <location>
        <begin position="754"/>
        <end position="1047"/>
    </location>
</feature>
<feature type="region of interest" description="Disordered" evidence="9">
    <location>
        <begin position="554"/>
        <end position="573"/>
    </location>
</feature>
<dbReference type="Pfam" id="PF02170">
    <property type="entry name" value="PAZ"/>
    <property type="match status" value="1"/>
</dbReference>
<dbReference type="GO" id="GO:0031047">
    <property type="term" value="P:regulatory ncRNA-mediated gene silencing"/>
    <property type="evidence" value="ECO:0007669"/>
    <property type="project" value="UniProtKB-KW"/>
</dbReference>
<dbReference type="SMART" id="SM00950">
    <property type="entry name" value="Piwi"/>
    <property type="match status" value="1"/>
</dbReference>
<keyword evidence="4" id="KW-0963">Cytoplasm</keyword>
<evidence type="ECO:0000259" key="11">
    <source>
        <dbReference type="PROSITE" id="PS50822"/>
    </source>
</evidence>
<keyword evidence="7" id="KW-0943">RNA-mediated gene silencing</keyword>